<dbReference type="PANTHER" id="PTHR48449:SF1">
    <property type="entry name" value="DUF1985 DOMAIN-CONTAINING PROTEIN"/>
    <property type="match status" value="1"/>
</dbReference>
<reference evidence="3" key="1">
    <citation type="submission" date="2020-03" db="EMBL/GenBank/DDBJ databases">
        <title>A high-quality chromosome-level genome assembly of a woody plant with both climbing and erect habits, Rhamnella rubrinervis.</title>
        <authorList>
            <person name="Lu Z."/>
            <person name="Yang Y."/>
            <person name="Zhu X."/>
            <person name="Sun Y."/>
        </authorList>
    </citation>
    <scope>NUCLEOTIDE SEQUENCE</scope>
    <source>
        <strain evidence="3">BYM</strain>
        <tissue evidence="3">Leaf</tissue>
    </source>
</reference>
<evidence type="ECO:0000259" key="2">
    <source>
        <dbReference type="Pfam" id="PF09331"/>
    </source>
</evidence>
<dbReference type="EMBL" id="VOIH02000008">
    <property type="protein sequence ID" value="KAF3440263.1"/>
    <property type="molecule type" value="Genomic_DNA"/>
</dbReference>
<accession>A0A8K0GWI5</accession>
<name>A0A8K0GWI5_9ROSA</name>
<comment type="caution">
    <text evidence="3">The sequence shown here is derived from an EMBL/GenBank/DDBJ whole genome shotgun (WGS) entry which is preliminary data.</text>
</comment>
<organism evidence="3 4">
    <name type="scientific">Rhamnella rubrinervis</name>
    <dbReference type="NCBI Taxonomy" id="2594499"/>
    <lineage>
        <taxon>Eukaryota</taxon>
        <taxon>Viridiplantae</taxon>
        <taxon>Streptophyta</taxon>
        <taxon>Embryophyta</taxon>
        <taxon>Tracheophyta</taxon>
        <taxon>Spermatophyta</taxon>
        <taxon>Magnoliopsida</taxon>
        <taxon>eudicotyledons</taxon>
        <taxon>Gunneridae</taxon>
        <taxon>Pentapetalae</taxon>
        <taxon>rosids</taxon>
        <taxon>fabids</taxon>
        <taxon>Rosales</taxon>
        <taxon>Rhamnaceae</taxon>
        <taxon>rhamnoid group</taxon>
        <taxon>Rhamneae</taxon>
        <taxon>Rhamnella</taxon>
    </lineage>
</organism>
<dbReference type="PANTHER" id="PTHR48449">
    <property type="entry name" value="DUF1985 DOMAIN-CONTAINING PROTEIN"/>
    <property type="match status" value="1"/>
</dbReference>
<keyword evidence="4" id="KW-1185">Reference proteome</keyword>
<evidence type="ECO:0000313" key="3">
    <source>
        <dbReference type="EMBL" id="KAF3440263.1"/>
    </source>
</evidence>
<evidence type="ECO:0000256" key="1">
    <source>
        <dbReference type="SAM" id="MobiDB-lite"/>
    </source>
</evidence>
<sequence>MKFNFGGSISHFGKKEFGLKTRLKTGPVLKREETSSYNRIKDECFNNEDKITNVMVKDVFKTTEKYMKGDDMVKLALLYLLEYGPIRKDSHAQVDHDHLHIIDDLKFFNTYLWGEVLWAAIIASLHNALEKPNKSGTYSVRGCPIAFQYNVVAILEPTSDAKLVYCRENMLITDGEGGPDDEQHDDIMQPRKKRARSDGSQQQNVHNRIHIDVQWMKKEILVNQNYIKSMKSELSSMKETLKVILRLVIVHHKSPQKARQQIDIIIYDEEDLKIIEKDDEHDKERAVPTVVAFALQIYMRLKSPGIVEFHYQNVGVQFFQNLITSEAWLTDEDTLVVSSCGHVKMPSGVVWLIQSISKDNGDVLEALACEKSSPT</sequence>
<proteinExistence type="predicted"/>
<dbReference type="Proteomes" id="UP000796880">
    <property type="component" value="Unassembled WGS sequence"/>
</dbReference>
<feature type="region of interest" description="Disordered" evidence="1">
    <location>
        <begin position="175"/>
        <end position="203"/>
    </location>
</feature>
<dbReference type="AlphaFoldDB" id="A0A8K0GWI5"/>
<dbReference type="InterPro" id="IPR015410">
    <property type="entry name" value="DUF1985"/>
</dbReference>
<protein>
    <recommendedName>
        <fullName evidence="2">DUF1985 domain-containing protein</fullName>
    </recommendedName>
</protein>
<feature type="domain" description="DUF1985" evidence="2">
    <location>
        <begin position="3"/>
        <end position="122"/>
    </location>
</feature>
<evidence type="ECO:0000313" key="4">
    <source>
        <dbReference type="Proteomes" id="UP000796880"/>
    </source>
</evidence>
<gene>
    <name evidence="3" type="ORF">FNV43_RR18547</name>
</gene>
<dbReference type="Pfam" id="PF09331">
    <property type="entry name" value="DUF1985"/>
    <property type="match status" value="1"/>
</dbReference>